<dbReference type="PANTHER" id="PTHR43731:SF14">
    <property type="entry name" value="PRESENILIN-ASSOCIATED RHOMBOID-LIKE PROTEIN, MITOCHONDRIAL"/>
    <property type="match status" value="1"/>
</dbReference>
<feature type="transmembrane region" description="Helical" evidence="7">
    <location>
        <begin position="239"/>
        <end position="257"/>
    </location>
</feature>
<protein>
    <submittedName>
        <fullName evidence="9">Rhomboid family intramembrane serine protease</fullName>
    </submittedName>
</protein>
<dbReference type="SUPFAM" id="SSF144091">
    <property type="entry name" value="Rhomboid-like"/>
    <property type="match status" value="1"/>
</dbReference>
<dbReference type="Pfam" id="PF01694">
    <property type="entry name" value="Rhomboid"/>
    <property type="match status" value="2"/>
</dbReference>
<keyword evidence="9" id="KW-0645">Protease</keyword>
<gene>
    <name evidence="9" type="ORF">EAH73_03015</name>
</gene>
<reference evidence="9 10" key="1">
    <citation type="journal article" date="2019" name="Environ. Microbiol.">
        <title>Species interactions and distinct microbial communities in high Arctic permafrost affected cryosols are associated with the CH4 and CO2 gas fluxes.</title>
        <authorList>
            <person name="Altshuler I."/>
            <person name="Hamel J."/>
            <person name="Turney S."/>
            <person name="Magnuson E."/>
            <person name="Levesque R."/>
            <person name="Greer C."/>
            <person name="Whyte L.G."/>
        </authorList>
    </citation>
    <scope>NUCLEOTIDE SEQUENCE [LARGE SCALE GENOMIC DNA]</scope>
    <source>
        <strain evidence="9 10">S9.2P</strain>
    </source>
</reference>
<dbReference type="Gene3D" id="1.20.1540.10">
    <property type="entry name" value="Rhomboid-like"/>
    <property type="match status" value="1"/>
</dbReference>
<dbReference type="InterPro" id="IPR035952">
    <property type="entry name" value="Rhomboid-like_sf"/>
</dbReference>
<evidence type="ECO:0000313" key="9">
    <source>
        <dbReference type="EMBL" id="TPG72220.1"/>
    </source>
</evidence>
<evidence type="ECO:0000256" key="7">
    <source>
        <dbReference type="SAM" id="Phobius"/>
    </source>
</evidence>
<comment type="caution">
    <text evidence="9">The sequence shown here is derived from an EMBL/GenBank/DDBJ whole genome shotgun (WGS) entry which is preliminary data.</text>
</comment>
<keyword evidence="3 7" id="KW-0812">Transmembrane</keyword>
<dbReference type="PANTHER" id="PTHR43731">
    <property type="entry name" value="RHOMBOID PROTEASE"/>
    <property type="match status" value="1"/>
</dbReference>
<evidence type="ECO:0000313" key="10">
    <source>
        <dbReference type="Proteomes" id="UP000317646"/>
    </source>
</evidence>
<dbReference type="Proteomes" id="UP000317646">
    <property type="component" value="Unassembled WGS sequence"/>
</dbReference>
<dbReference type="EMBL" id="RCYZ01000001">
    <property type="protein sequence ID" value="TPG72220.1"/>
    <property type="molecule type" value="Genomic_DNA"/>
</dbReference>
<name>A0A502HGB6_9BACT</name>
<dbReference type="AlphaFoldDB" id="A0A502HGB6"/>
<evidence type="ECO:0000256" key="4">
    <source>
        <dbReference type="ARBA" id="ARBA00022801"/>
    </source>
</evidence>
<feature type="transmembrane region" description="Helical" evidence="7">
    <location>
        <begin position="180"/>
        <end position="198"/>
    </location>
</feature>
<proteinExistence type="inferred from homology"/>
<evidence type="ECO:0000256" key="6">
    <source>
        <dbReference type="ARBA" id="ARBA00023136"/>
    </source>
</evidence>
<keyword evidence="6 7" id="KW-0472">Membrane</keyword>
<dbReference type="InterPro" id="IPR050925">
    <property type="entry name" value="Rhomboid_protease_S54"/>
</dbReference>
<evidence type="ECO:0000256" key="3">
    <source>
        <dbReference type="ARBA" id="ARBA00022692"/>
    </source>
</evidence>
<keyword evidence="5 7" id="KW-1133">Transmembrane helix</keyword>
<feature type="transmembrane region" description="Helical" evidence="7">
    <location>
        <begin position="12"/>
        <end position="30"/>
    </location>
</feature>
<evidence type="ECO:0000256" key="1">
    <source>
        <dbReference type="ARBA" id="ARBA00004141"/>
    </source>
</evidence>
<keyword evidence="4" id="KW-0378">Hydrolase</keyword>
<feature type="transmembrane region" description="Helical" evidence="7">
    <location>
        <begin position="85"/>
        <end position="103"/>
    </location>
</feature>
<dbReference type="GO" id="GO:0006508">
    <property type="term" value="P:proteolysis"/>
    <property type="evidence" value="ECO:0007669"/>
    <property type="project" value="UniProtKB-KW"/>
</dbReference>
<comment type="similarity">
    <text evidence="2">Belongs to the peptidase S54 family.</text>
</comment>
<evidence type="ECO:0000256" key="5">
    <source>
        <dbReference type="ARBA" id="ARBA00022989"/>
    </source>
</evidence>
<dbReference type="InterPro" id="IPR022764">
    <property type="entry name" value="Peptidase_S54_rhomboid_dom"/>
</dbReference>
<evidence type="ECO:0000259" key="8">
    <source>
        <dbReference type="Pfam" id="PF01694"/>
    </source>
</evidence>
<evidence type="ECO:0000256" key="2">
    <source>
        <dbReference type="ARBA" id="ARBA00009045"/>
    </source>
</evidence>
<dbReference type="RefSeq" id="WP_140465001.1">
    <property type="nucleotide sequence ID" value="NZ_RCYZ01000001.1"/>
</dbReference>
<dbReference type="GO" id="GO:0004252">
    <property type="term" value="F:serine-type endopeptidase activity"/>
    <property type="evidence" value="ECO:0007669"/>
    <property type="project" value="InterPro"/>
</dbReference>
<accession>A0A502HGB6</accession>
<feature type="domain" description="Peptidase S54 rhomboid" evidence="8">
    <location>
        <begin position="175"/>
        <end position="253"/>
    </location>
</feature>
<dbReference type="OrthoDB" id="9807874at2"/>
<sequence length="265" mass="29776">MFNLTPTVRNLLIANVLLLVITLNLSQIPVVEYGALFPVGSVFFQPWQFVTYMFLHGGWGHLIGNMFGLISFGPLLEQRWGGPRFLFFWLICGFGSGLLYEGVRAYELRPLTELRRDLVQNPTGGDFAELVRTARGSGAYAADEMALADALVRSPNDPTLRATVVQQTQQLYQSVLASPMLGASGALFGVLFAFAYLFPNTELMLLFFPFPIKAKYFVFFYAIYELYNGVHRTPGDNVAHFAHLGGLLIGFLVLKYWERGRAEFY</sequence>
<dbReference type="GO" id="GO:0016020">
    <property type="term" value="C:membrane"/>
    <property type="evidence" value="ECO:0007669"/>
    <property type="project" value="UniProtKB-SubCell"/>
</dbReference>
<feature type="transmembrane region" description="Helical" evidence="7">
    <location>
        <begin position="205"/>
        <end position="227"/>
    </location>
</feature>
<keyword evidence="10" id="KW-1185">Reference proteome</keyword>
<comment type="subcellular location">
    <subcellularLocation>
        <location evidence="1">Membrane</location>
        <topology evidence="1">Multi-pass membrane protein</topology>
    </subcellularLocation>
</comment>
<feature type="transmembrane region" description="Helical" evidence="7">
    <location>
        <begin position="50"/>
        <end position="73"/>
    </location>
</feature>
<organism evidence="9 10">
    <name type="scientific">Hymenobacter nivis</name>
    <dbReference type="NCBI Taxonomy" id="1850093"/>
    <lineage>
        <taxon>Bacteria</taxon>
        <taxon>Pseudomonadati</taxon>
        <taxon>Bacteroidota</taxon>
        <taxon>Cytophagia</taxon>
        <taxon>Cytophagales</taxon>
        <taxon>Hymenobacteraceae</taxon>
        <taxon>Hymenobacter</taxon>
    </lineage>
</organism>
<feature type="domain" description="Peptidase S54 rhomboid" evidence="8">
    <location>
        <begin position="45"/>
        <end position="100"/>
    </location>
</feature>